<evidence type="ECO:0000313" key="14">
    <source>
        <dbReference type="EMBL" id="PQO34904.1"/>
    </source>
</evidence>
<dbReference type="PANTHER" id="PTHR39188">
    <property type="entry name" value="MEMBRANE-ASSOCIATED ZINC METALLOPROTEASE M50B"/>
    <property type="match status" value="1"/>
</dbReference>
<keyword evidence="7" id="KW-0378">Hydrolase</keyword>
<evidence type="ECO:0000256" key="4">
    <source>
        <dbReference type="ARBA" id="ARBA00022670"/>
    </source>
</evidence>
<evidence type="ECO:0000256" key="3">
    <source>
        <dbReference type="ARBA" id="ARBA00007931"/>
    </source>
</evidence>
<proteinExistence type="inferred from homology"/>
<keyword evidence="9 12" id="KW-1133">Transmembrane helix</keyword>
<keyword evidence="10" id="KW-0482">Metalloprotease</keyword>
<dbReference type="PANTHER" id="PTHR39188:SF3">
    <property type="entry name" value="STAGE IV SPORULATION PROTEIN FB"/>
    <property type="match status" value="1"/>
</dbReference>
<feature type="transmembrane region" description="Helical" evidence="12">
    <location>
        <begin position="20"/>
        <end position="38"/>
    </location>
</feature>
<evidence type="ECO:0000256" key="2">
    <source>
        <dbReference type="ARBA" id="ARBA00004141"/>
    </source>
</evidence>
<gene>
    <name evidence="14" type="ORF">C5Y83_15565</name>
</gene>
<dbReference type="EMBL" id="PUHY01000010">
    <property type="protein sequence ID" value="PQO34904.1"/>
    <property type="molecule type" value="Genomic_DNA"/>
</dbReference>
<feature type="transmembrane region" description="Helical" evidence="12">
    <location>
        <begin position="45"/>
        <end position="70"/>
    </location>
</feature>
<dbReference type="RefSeq" id="WP_105330634.1">
    <property type="nucleotide sequence ID" value="NZ_PUHY01000010.1"/>
</dbReference>
<comment type="caution">
    <text evidence="14">The sequence shown here is derived from an EMBL/GenBank/DDBJ whole genome shotgun (WGS) entry which is preliminary data.</text>
</comment>
<dbReference type="GO" id="GO:0046872">
    <property type="term" value="F:metal ion binding"/>
    <property type="evidence" value="ECO:0007669"/>
    <property type="project" value="UniProtKB-KW"/>
</dbReference>
<evidence type="ECO:0000256" key="11">
    <source>
        <dbReference type="ARBA" id="ARBA00023136"/>
    </source>
</evidence>
<evidence type="ECO:0000256" key="6">
    <source>
        <dbReference type="ARBA" id="ARBA00022723"/>
    </source>
</evidence>
<name>A0A2S8FSU5_9BACT</name>
<evidence type="ECO:0000256" key="10">
    <source>
        <dbReference type="ARBA" id="ARBA00023049"/>
    </source>
</evidence>
<keyword evidence="5 12" id="KW-0812">Transmembrane</keyword>
<reference evidence="14 15" key="1">
    <citation type="submission" date="2018-02" db="EMBL/GenBank/DDBJ databases">
        <title>Comparative genomes isolates from brazilian mangrove.</title>
        <authorList>
            <person name="Araujo J.E."/>
            <person name="Taketani R.G."/>
            <person name="Silva M.C.P."/>
            <person name="Loureco M.V."/>
            <person name="Andreote F.D."/>
        </authorList>
    </citation>
    <scope>NUCLEOTIDE SEQUENCE [LARGE SCALE GENOMIC DNA]</scope>
    <source>
        <strain evidence="14 15">Hex-1 MGV</strain>
    </source>
</reference>
<feature type="domain" description="Peptidase M50" evidence="13">
    <location>
        <begin position="51"/>
        <end position="206"/>
    </location>
</feature>
<keyword evidence="6" id="KW-0479">Metal-binding</keyword>
<dbReference type="Pfam" id="PF02163">
    <property type="entry name" value="Peptidase_M50"/>
    <property type="match status" value="1"/>
</dbReference>
<feature type="transmembrane region" description="Helical" evidence="12">
    <location>
        <begin position="162"/>
        <end position="187"/>
    </location>
</feature>
<dbReference type="GO" id="GO:0016020">
    <property type="term" value="C:membrane"/>
    <property type="evidence" value="ECO:0007669"/>
    <property type="project" value="UniProtKB-SubCell"/>
</dbReference>
<evidence type="ECO:0000256" key="8">
    <source>
        <dbReference type="ARBA" id="ARBA00022833"/>
    </source>
</evidence>
<keyword evidence="8" id="KW-0862">Zinc</keyword>
<dbReference type="OrthoDB" id="166377at2"/>
<keyword evidence="11 12" id="KW-0472">Membrane</keyword>
<comment type="similarity">
    <text evidence="3">Belongs to the peptidase M50B family.</text>
</comment>
<feature type="transmembrane region" description="Helical" evidence="12">
    <location>
        <begin position="207"/>
        <end position="227"/>
    </location>
</feature>
<evidence type="ECO:0000313" key="15">
    <source>
        <dbReference type="Proteomes" id="UP000238322"/>
    </source>
</evidence>
<dbReference type="Proteomes" id="UP000238322">
    <property type="component" value="Unassembled WGS sequence"/>
</dbReference>
<keyword evidence="4" id="KW-0645">Protease</keyword>
<evidence type="ECO:0000256" key="12">
    <source>
        <dbReference type="SAM" id="Phobius"/>
    </source>
</evidence>
<sequence>MFLTEPRHTPYDLNFRLFGVPVRIHPLFWLVTVILGFDPDDPKQVLLWVGAVFISILIHEMGHAMAIRWYGWSPSVVLYSLGGLAIHNPYTSAYSGTSQMRRNRWTQIVISLAGPFAGFLLAGLLVASLTATNIATFQLIWFEESNLPFVATIPGPSLANNLYAYSFIHYLMFINIWWGVVNLLPIWPLDGGHVSRELFQMFDRQEAIRNSLVLSLVCAAGMVLWGFQSGDGFIAMMFVFMAIGNYQDLSGAGRYGGGNPW</sequence>
<evidence type="ECO:0000256" key="9">
    <source>
        <dbReference type="ARBA" id="ARBA00022989"/>
    </source>
</evidence>
<evidence type="ECO:0000256" key="7">
    <source>
        <dbReference type="ARBA" id="ARBA00022801"/>
    </source>
</evidence>
<comment type="cofactor">
    <cofactor evidence="1">
        <name>Zn(2+)</name>
        <dbReference type="ChEBI" id="CHEBI:29105"/>
    </cofactor>
</comment>
<dbReference type="AlphaFoldDB" id="A0A2S8FSU5"/>
<dbReference type="InterPro" id="IPR008915">
    <property type="entry name" value="Peptidase_M50"/>
</dbReference>
<feature type="transmembrane region" description="Helical" evidence="12">
    <location>
        <begin position="116"/>
        <end position="142"/>
    </location>
</feature>
<evidence type="ECO:0000256" key="5">
    <source>
        <dbReference type="ARBA" id="ARBA00022692"/>
    </source>
</evidence>
<comment type="subcellular location">
    <subcellularLocation>
        <location evidence="2">Membrane</location>
        <topology evidence="2">Multi-pass membrane protein</topology>
    </subcellularLocation>
</comment>
<accession>A0A2S8FSU5</accession>
<evidence type="ECO:0000256" key="1">
    <source>
        <dbReference type="ARBA" id="ARBA00001947"/>
    </source>
</evidence>
<evidence type="ECO:0000259" key="13">
    <source>
        <dbReference type="Pfam" id="PF02163"/>
    </source>
</evidence>
<protein>
    <recommendedName>
        <fullName evidence="13">Peptidase M50 domain-containing protein</fullName>
    </recommendedName>
</protein>
<dbReference type="GO" id="GO:0006508">
    <property type="term" value="P:proteolysis"/>
    <property type="evidence" value="ECO:0007669"/>
    <property type="project" value="UniProtKB-KW"/>
</dbReference>
<dbReference type="GO" id="GO:0008237">
    <property type="term" value="F:metallopeptidase activity"/>
    <property type="evidence" value="ECO:0007669"/>
    <property type="project" value="UniProtKB-KW"/>
</dbReference>
<organism evidence="14 15">
    <name type="scientific">Blastopirellula marina</name>
    <dbReference type="NCBI Taxonomy" id="124"/>
    <lineage>
        <taxon>Bacteria</taxon>
        <taxon>Pseudomonadati</taxon>
        <taxon>Planctomycetota</taxon>
        <taxon>Planctomycetia</taxon>
        <taxon>Pirellulales</taxon>
        <taxon>Pirellulaceae</taxon>
        <taxon>Blastopirellula</taxon>
    </lineage>
</organism>